<dbReference type="Pfam" id="PF17392">
    <property type="entry name" value="Urocanase_C"/>
    <property type="match status" value="1"/>
</dbReference>
<evidence type="ECO:0000256" key="1">
    <source>
        <dbReference type="ARBA" id="ARBA00004794"/>
    </source>
</evidence>
<organism evidence="14 15">
    <name type="scientific">Neobacillus notoginsengisoli</name>
    <dbReference type="NCBI Taxonomy" id="1578198"/>
    <lineage>
        <taxon>Bacteria</taxon>
        <taxon>Bacillati</taxon>
        <taxon>Bacillota</taxon>
        <taxon>Bacilli</taxon>
        <taxon>Bacillales</taxon>
        <taxon>Bacillaceae</taxon>
        <taxon>Neobacillus</taxon>
    </lineage>
</organism>
<protein>
    <recommendedName>
        <fullName evidence="3 10">Urocanate hydratase</fullName>
        <shortName evidence="10">Urocanase</shortName>
        <ecNumber evidence="3 10">4.2.1.49</ecNumber>
    </recommendedName>
    <alternativeName>
        <fullName evidence="7 10">Imidazolonepropionate hydrolase</fullName>
    </alternativeName>
</protein>
<dbReference type="PANTHER" id="PTHR12216:SF4">
    <property type="entry name" value="UROCANATE HYDRATASE"/>
    <property type="match status" value="1"/>
</dbReference>
<evidence type="ECO:0000256" key="10">
    <source>
        <dbReference type="HAMAP-Rule" id="MF_00577"/>
    </source>
</evidence>
<dbReference type="GO" id="GO:0005737">
    <property type="term" value="C:cytoplasm"/>
    <property type="evidence" value="ECO:0007669"/>
    <property type="project" value="UniProtKB-SubCell"/>
</dbReference>
<evidence type="ECO:0000256" key="4">
    <source>
        <dbReference type="ARBA" id="ARBA00022808"/>
    </source>
</evidence>
<feature type="binding site" evidence="10">
    <location>
        <begin position="271"/>
        <end position="272"/>
    </location>
    <ligand>
        <name>NAD(+)</name>
        <dbReference type="ChEBI" id="CHEBI:57540"/>
    </ligand>
</feature>
<evidence type="ECO:0000256" key="9">
    <source>
        <dbReference type="ARBA" id="ARBA00056569"/>
    </source>
</evidence>
<dbReference type="InterPro" id="IPR055351">
    <property type="entry name" value="Urocanase"/>
</dbReference>
<dbReference type="UniPathway" id="UPA00379">
    <property type="reaction ID" value="UER00550"/>
</dbReference>
<dbReference type="EMBL" id="QWEG01000002">
    <property type="protein sequence ID" value="RHW42892.1"/>
    <property type="molecule type" value="Genomic_DNA"/>
</dbReference>
<dbReference type="NCBIfam" id="NF003820">
    <property type="entry name" value="PRK05414.1"/>
    <property type="match status" value="1"/>
</dbReference>
<comment type="cofactor">
    <cofactor evidence="10">
        <name>NAD(+)</name>
        <dbReference type="ChEBI" id="CHEBI:57540"/>
    </cofactor>
    <text evidence="10">Binds 1 NAD(+) per subunit.</text>
</comment>
<evidence type="ECO:0000259" key="12">
    <source>
        <dbReference type="Pfam" id="PF17391"/>
    </source>
</evidence>
<dbReference type="PROSITE" id="PS01233">
    <property type="entry name" value="UROCANASE"/>
    <property type="match status" value="1"/>
</dbReference>
<dbReference type="InterPro" id="IPR023636">
    <property type="entry name" value="Urocanase_CS"/>
</dbReference>
<dbReference type="EC" id="4.2.1.49" evidence="3 10"/>
<comment type="subcellular location">
    <subcellularLocation>
        <location evidence="10">Cytoplasm</location>
    </subcellularLocation>
</comment>
<comment type="similarity">
    <text evidence="2 10">Belongs to the urocanase family.</text>
</comment>
<dbReference type="InterPro" id="IPR023637">
    <property type="entry name" value="Urocanase-like"/>
</dbReference>
<dbReference type="Gene3D" id="3.40.1770.10">
    <property type="entry name" value="Urocanase superfamily"/>
    <property type="match status" value="1"/>
</dbReference>
<dbReference type="GO" id="GO:0019556">
    <property type="term" value="P:L-histidine catabolic process to glutamate and formamide"/>
    <property type="evidence" value="ECO:0007669"/>
    <property type="project" value="UniProtKB-UniPathway"/>
</dbReference>
<comment type="function">
    <text evidence="9 10">Catalyzes the conversion of urocanate to 4-imidazolone-5-propionate.</text>
</comment>
<feature type="domain" description="Urocanase N-terminal" evidence="12">
    <location>
        <begin position="9"/>
        <end position="135"/>
    </location>
</feature>
<feature type="domain" description="Urocanase C-terminal" evidence="13">
    <location>
        <begin position="349"/>
        <end position="543"/>
    </location>
</feature>
<comment type="catalytic activity">
    <reaction evidence="8 10">
        <text>4-imidazolone-5-propanoate = trans-urocanate + H2O</text>
        <dbReference type="Rhea" id="RHEA:13101"/>
        <dbReference type="ChEBI" id="CHEBI:15377"/>
        <dbReference type="ChEBI" id="CHEBI:17771"/>
        <dbReference type="ChEBI" id="CHEBI:77893"/>
        <dbReference type="EC" id="4.2.1.49"/>
    </reaction>
</comment>
<keyword evidence="4 10" id="KW-0369">Histidine metabolism</keyword>
<dbReference type="Gene3D" id="3.40.50.10730">
    <property type="entry name" value="Urocanase like domains"/>
    <property type="match status" value="1"/>
</dbReference>
<keyword evidence="6 10" id="KW-0456">Lyase</keyword>
<dbReference type="Proteomes" id="UP000284416">
    <property type="component" value="Unassembled WGS sequence"/>
</dbReference>
<evidence type="ECO:0000256" key="8">
    <source>
        <dbReference type="ARBA" id="ARBA00047623"/>
    </source>
</evidence>
<evidence type="ECO:0000259" key="11">
    <source>
        <dbReference type="Pfam" id="PF01175"/>
    </source>
</evidence>
<dbReference type="GO" id="GO:0016153">
    <property type="term" value="F:urocanate hydratase activity"/>
    <property type="evidence" value="ECO:0007669"/>
    <property type="project" value="UniProtKB-UniRule"/>
</dbReference>
<keyword evidence="10" id="KW-0963">Cytoplasm</keyword>
<name>A0A417YYQ0_9BACI</name>
<feature type="binding site" evidence="10">
    <location>
        <begin position="261"/>
        <end position="265"/>
    </location>
    <ligand>
        <name>NAD(+)</name>
        <dbReference type="ChEBI" id="CHEBI:57540"/>
    </ligand>
</feature>
<feature type="active site" evidence="10">
    <location>
        <position position="408"/>
    </location>
</feature>
<proteinExistence type="inferred from homology"/>
<dbReference type="GO" id="GO:0019557">
    <property type="term" value="P:L-histidine catabolic process to glutamate and formate"/>
    <property type="evidence" value="ECO:0007669"/>
    <property type="project" value="UniProtKB-UniPathway"/>
</dbReference>
<dbReference type="InterPro" id="IPR035400">
    <property type="entry name" value="Urocanase_N"/>
</dbReference>
<comment type="pathway">
    <text evidence="1 10">Amino-acid degradation; L-histidine degradation into L-glutamate; N-formimidoyl-L-glutamate from L-histidine: step 2/3.</text>
</comment>
<dbReference type="InterPro" id="IPR035085">
    <property type="entry name" value="Urocanase_Rossmann-like"/>
</dbReference>
<dbReference type="PANTHER" id="PTHR12216">
    <property type="entry name" value="UROCANATE HYDRATASE"/>
    <property type="match status" value="1"/>
</dbReference>
<feature type="domain" description="Urocanase Rossmann-like" evidence="11">
    <location>
        <begin position="138"/>
        <end position="346"/>
    </location>
</feature>
<dbReference type="OrthoDB" id="9764874at2"/>
<dbReference type="AlphaFoldDB" id="A0A417YYQ0"/>
<feature type="binding site" evidence="10">
    <location>
        <begin position="174"/>
        <end position="176"/>
    </location>
    <ligand>
        <name>NAD(+)</name>
        <dbReference type="ChEBI" id="CHEBI:57540"/>
    </ligand>
</feature>
<feature type="binding site" evidence="10">
    <location>
        <position position="199"/>
    </location>
    <ligand>
        <name>NAD(+)</name>
        <dbReference type="ChEBI" id="CHEBI:57540"/>
    </ligand>
</feature>
<feature type="binding site" evidence="10">
    <location>
        <position position="490"/>
    </location>
    <ligand>
        <name>NAD(+)</name>
        <dbReference type="ChEBI" id="CHEBI:57540"/>
    </ligand>
</feature>
<dbReference type="InterPro" id="IPR038364">
    <property type="entry name" value="Urocanase_central_sf"/>
</dbReference>
<sequence>MIAEKKELIKRYRGTELQTKGWVQEAALRMLMNNLDEEVAEKPEELVVYGGIGKAARNWESFQAIVETLKKLESDETLLVQSGKPVAVFKSHENAPRVLLANSNLVPAWANWDHFHELDKKGLMMYGQMTAGSWIYIGSQGIVQGTYETFAELARQHYGGTLKHTITLTAGLGGMGGAQPLAVTMNEGVCLAIEVDETRIDRRIETAYLDVKTDSLDEAIRLAREAKKEGRALSIGLLGNAAEVLPRMIEKGFIPEVLTDQTSAHDPLNGYIPAGYSLDEAAKLRSEDAKQYVKLSKESIASHVRSMLELQKKGAITFDYGNNIRQVAKDEGVENAFDFPGFVPAYIRPQFCEGKGPFRWAALSGNPDDIYKIDEVLLKEFKDNEPLCKWIRMAREKISFQGLPSRICWLGYGDRARFGKIINDMVASGELEAPIVIGRDHLDAGSVASPNRETESMKDGSDAVADWPILNALINAVGGASWVSVHHGGGVGMGYSLHAGMVIVADGKKEAEARLERVLTTDPGMGVVRHADAGYDLAIKTAREKGINMPMLGEE</sequence>
<keyword evidence="5 10" id="KW-0520">NAD</keyword>
<evidence type="ECO:0000256" key="7">
    <source>
        <dbReference type="ARBA" id="ARBA00031640"/>
    </source>
</evidence>
<evidence type="ECO:0000256" key="3">
    <source>
        <dbReference type="ARBA" id="ARBA00011992"/>
    </source>
</evidence>
<dbReference type="FunFam" id="3.40.50.10730:FF:000001">
    <property type="entry name" value="Urocanate hydratase"/>
    <property type="match status" value="1"/>
</dbReference>
<feature type="binding site" evidence="10">
    <location>
        <position position="194"/>
    </location>
    <ligand>
        <name>NAD(+)</name>
        <dbReference type="ChEBI" id="CHEBI:57540"/>
    </ligand>
</feature>
<evidence type="ECO:0000313" key="15">
    <source>
        <dbReference type="Proteomes" id="UP000284416"/>
    </source>
</evidence>
<evidence type="ECO:0000259" key="13">
    <source>
        <dbReference type="Pfam" id="PF17392"/>
    </source>
</evidence>
<keyword evidence="15" id="KW-1185">Reference proteome</keyword>
<evidence type="ECO:0000256" key="5">
    <source>
        <dbReference type="ARBA" id="ARBA00023027"/>
    </source>
</evidence>
<evidence type="ECO:0000256" key="6">
    <source>
        <dbReference type="ARBA" id="ARBA00023239"/>
    </source>
</evidence>
<dbReference type="PIRSF" id="PIRSF001423">
    <property type="entry name" value="Urocanate_hydrat"/>
    <property type="match status" value="1"/>
</dbReference>
<comment type="caution">
    <text evidence="14">The sequence shown here is derived from an EMBL/GenBank/DDBJ whole genome shotgun (WGS) entry which is preliminary data.</text>
</comment>
<feature type="binding site" evidence="10">
    <location>
        <begin position="50"/>
        <end position="51"/>
    </location>
    <ligand>
        <name>NAD(+)</name>
        <dbReference type="ChEBI" id="CHEBI:57540"/>
    </ligand>
</feature>
<gene>
    <name evidence="10 14" type="primary">hutU</name>
    <name evidence="14" type="ORF">D1B31_04035</name>
</gene>
<dbReference type="Pfam" id="PF17391">
    <property type="entry name" value="Urocanase_N"/>
    <property type="match status" value="1"/>
</dbReference>
<dbReference type="SUPFAM" id="SSF111326">
    <property type="entry name" value="Urocanase"/>
    <property type="match status" value="1"/>
</dbReference>
<dbReference type="RefSeq" id="WP_118919586.1">
    <property type="nucleotide sequence ID" value="NZ_QWEG01000002.1"/>
</dbReference>
<dbReference type="InterPro" id="IPR036190">
    <property type="entry name" value="Urocanase_sf"/>
</dbReference>
<accession>A0A417YYQ0</accession>
<dbReference type="HAMAP" id="MF_00577">
    <property type="entry name" value="HutU"/>
    <property type="match status" value="1"/>
</dbReference>
<dbReference type="InterPro" id="IPR035401">
    <property type="entry name" value="Urocanase_C"/>
</dbReference>
<feature type="binding site" evidence="10">
    <location>
        <begin position="240"/>
        <end position="241"/>
    </location>
    <ligand>
        <name>NAD(+)</name>
        <dbReference type="ChEBI" id="CHEBI:57540"/>
    </ligand>
</feature>
<feature type="binding site" evidence="10">
    <location>
        <position position="128"/>
    </location>
    <ligand>
        <name>NAD(+)</name>
        <dbReference type="ChEBI" id="CHEBI:57540"/>
    </ligand>
</feature>
<reference evidence="14 15" key="1">
    <citation type="journal article" date="2017" name="Int. J. Syst. Evol. Microbiol.">
        <title>Bacillus notoginsengisoli sp. nov., a novel bacterium isolated from the rhizosphere of Panax notoginseng.</title>
        <authorList>
            <person name="Zhang M.Y."/>
            <person name="Cheng J."/>
            <person name="Cai Y."/>
            <person name="Zhang T.Y."/>
            <person name="Wu Y.Y."/>
            <person name="Manikprabhu D."/>
            <person name="Li W.J."/>
            <person name="Zhang Y.X."/>
        </authorList>
    </citation>
    <scope>NUCLEOTIDE SEQUENCE [LARGE SCALE GENOMIC DNA]</scope>
    <source>
        <strain evidence="14 15">JCM 30743</strain>
    </source>
</reference>
<evidence type="ECO:0000256" key="2">
    <source>
        <dbReference type="ARBA" id="ARBA00007578"/>
    </source>
</evidence>
<evidence type="ECO:0000313" key="14">
    <source>
        <dbReference type="EMBL" id="RHW42892.1"/>
    </source>
</evidence>
<dbReference type="NCBIfam" id="TIGR01228">
    <property type="entry name" value="hutU"/>
    <property type="match status" value="1"/>
</dbReference>
<feature type="binding site" evidence="10">
    <location>
        <position position="320"/>
    </location>
    <ligand>
        <name>NAD(+)</name>
        <dbReference type="ChEBI" id="CHEBI:57540"/>
    </ligand>
</feature>
<dbReference type="Pfam" id="PF01175">
    <property type="entry name" value="Urocanase"/>
    <property type="match status" value="1"/>
</dbReference>